<dbReference type="InterPro" id="IPR050111">
    <property type="entry name" value="C-type_lectin/snaclec_domain"/>
</dbReference>
<evidence type="ECO:0000259" key="1">
    <source>
        <dbReference type="PROSITE" id="PS50041"/>
    </source>
</evidence>
<dbReference type="Pfam" id="PF00059">
    <property type="entry name" value="Lectin_C"/>
    <property type="match status" value="1"/>
</dbReference>
<reference evidence="2" key="1">
    <citation type="journal article" date="2013" name="Genetics">
        <title>The draft genome and transcriptome of Panagrellus redivivus are shaped by the harsh demands of a free-living lifestyle.</title>
        <authorList>
            <person name="Srinivasan J."/>
            <person name="Dillman A.R."/>
            <person name="Macchietto M.G."/>
            <person name="Heikkinen L."/>
            <person name="Lakso M."/>
            <person name="Fracchia K.M."/>
            <person name="Antoshechkin I."/>
            <person name="Mortazavi A."/>
            <person name="Wong G."/>
            <person name="Sternberg P.W."/>
        </authorList>
    </citation>
    <scope>NUCLEOTIDE SEQUENCE [LARGE SCALE GENOMIC DNA]</scope>
    <source>
        <strain evidence="2">MT8872</strain>
    </source>
</reference>
<reference evidence="3" key="2">
    <citation type="submission" date="2020-10" db="UniProtKB">
        <authorList>
            <consortium name="WormBaseParasite"/>
        </authorList>
    </citation>
    <scope>IDENTIFICATION</scope>
</reference>
<dbReference type="InterPro" id="IPR016187">
    <property type="entry name" value="CTDL_fold"/>
</dbReference>
<dbReference type="InterPro" id="IPR001304">
    <property type="entry name" value="C-type_lectin-like"/>
</dbReference>
<dbReference type="AlphaFoldDB" id="A0A7E4VZF2"/>
<dbReference type="SMART" id="SM00034">
    <property type="entry name" value="CLECT"/>
    <property type="match status" value="1"/>
</dbReference>
<accession>A0A7E4VZF2</accession>
<dbReference type="PANTHER" id="PTHR22803">
    <property type="entry name" value="MANNOSE, PHOSPHOLIPASE, LECTIN RECEPTOR RELATED"/>
    <property type="match status" value="1"/>
</dbReference>
<evidence type="ECO:0000313" key="3">
    <source>
        <dbReference type="WBParaSite" id="Pan_g5266.t1"/>
    </source>
</evidence>
<sequence length="223" mass="25041">MTFCEVFGVGKTPDCPPGWIRYNRLKTCYYINREALMWEAAEKYCIAQGAHLASINDEYENHFLFDHGRKANLSTPTVWLGTVTKLDSNHYNIPYEWSDGTICGYSTGFKNVWISAPPTGRKSCLTVWLDSERPEGSWNEWDCEYETGFASVCKKEFHREIPVFVASPTPTPDGHHSSKRCSVGAEGACGTDERCIPDDLNCLVKNCGNNVQGWCLPLPTPTP</sequence>
<name>A0A7E4VZF2_PANRE</name>
<dbReference type="CDD" id="cd00037">
    <property type="entry name" value="CLECT"/>
    <property type="match status" value="1"/>
</dbReference>
<evidence type="ECO:0000313" key="2">
    <source>
        <dbReference type="Proteomes" id="UP000492821"/>
    </source>
</evidence>
<protein>
    <submittedName>
        <fullName evidence="3">C-type lectin domain-containing protein</fullName>
    </submittedName>
</protein>
<dbReference type="Proteomes" id="UP000492821">
    <property type="component" value="Unassembled WGS sequence"/>
</dbReference>
<proteinExistence type="predicted"/>
<dbReference type="WBParaSite" id="Pan_g5266.t1">
    <property type="protein sequence ID" value="Pan_g5266.t1"/>
    <property type="gene ID" value="Pan_g5266"/>
</dbReference>
<dbReference type="Gene3D" id="3.10.100.10">
    <property type="entry name" value="Mannose-Binding Protein A, subunit A"/>
    <property type="match status" value="1"/>
</dbReference>
<dbReference type="SUPFAM" id="SSF56436">
    <property type="entry name" value="C-type lectin-like"/>
    <property type="match status" value="1"/>
</dbReference>
<feature type="domain" description="C-type lectin" evidence="1">
    <location>
        <begin position="28"/>
        <end position="152"/>
    </location>
</feature>
<organism evidence="2 3">
    <name type="scientific">Panagrellus redivivus</name>
    <name type="common">Microworm</name>
    <dbReference type="NCBI Taxonomy" id="6233"/>
    <lineage>
        <taxon>Eukaryota</taxon>
        <taxon>Metazoa</taxon>
        <taxon>Ecdysozoa</taxon>
        <taxon>Nematoda</taxon>
        <taxon>Chromadorea</taxon>
        <taxon>Rhabditida</taxon>
        <taxon>Tylenchina</taxon>
        <taxon>Panagrolaimomorpha</taxon>
        <taxon>Panagrolaimoidea</taxon>
        <taxon>Panagrolaimidae</taxon>
        <taxon>Panagrellus</taxon>
    </lineage>
</organism>
<dbReference type="PROSITE" id="PS50041">
    <property type="entry name" value="C_TYPE_LECTIN_2"/>
    <property type="match status" value="1"/>
</dbReference>
<dbReference type="InterPro" id="IPR016186">
    <property type="entry name" value="C-type_lectin-like/link_sf"/>
</dbReference>
<keyword evidence="2" id="KW-1185">Reference proteome</keyword>